<evidence type="ECO:0000256" key="2">
    <source>
        <dbReference type="ARBA" id="ARBA00023295"/>
    </source>
</evidence>
<keyword evidence="1" id="KW-0119">Carbohydrate metabolism</keyword>
<dbReference type="PROSITE" id="PS51173">
    <property type="entry name" value="CBM2"/>
    <property type="match status" value="1"/>
</dbReference>
<name>A0ABW2HN27_9ACTN</name>
<dbReference type="InterPro" id="IPR012291">
    <property type="entry name" value="CBM2_carb-bd_dom_sf"/>
</dbReference>
<feature type="signal peptide" evidence="4">
    <location>
        <begin position="1"/>
        <end position="29"/>
    </location>
</feature>
<keyword evidence="2" id="KW-0326">Glycosidase</keyword>
<gene>
    <name evidence="6" type="ORF">ACFQS1_10915</name>
</gene>
<dbReference type="RefSeq" id="WP_378966520.1">
    <property type="nucleotide sequence ID" value="NZ_JBHTBJ010000006.1"/>
</dbReference>
<evidence type="ECO:0000256" key="1">
    <source>
        <dbReference type="ARBA" id="ARBA00023277"/>
    </source>
</evidence>
<evidence type="ECO:0000313" key="6">
    <source>
        <dbReference type="EMBL" id="MFC7274492.1"/>
    </source>
</evidence>
<comment type="caution">
    <text evidence="6">The sequence shown here is derived from an EMBL/GenBank/DDBJ whole genome shotgun (WGS) entry which is preliminary data.</text>
</comment>
<keyword evidence="2" id="KW-0378">Hydrolase</keyword>
<dbReference type="Pfam" id="PF00553">
    <property type="entry name" value="CBM_2"/>
    <property type="match status" value="1"/>
</dbReference>
<sequence>MLRRLGVVLGGTVLAVAGLVAAGVGGATAAPAPAPTLTCPPALPVSGVVTASTTTSLTISYTMLLTPPCGYDPPVTVSLFTALADAQQWLNPVAEVVSGPERNGTVTIGGLTPDTAYWFRFSADGQHDPYMIGSGRTAPLAACAATMVVDSAWGDGFVATVTVRNVGSETLGGWRVSWRWAGVERILSLWNAVTLDSTDGVAVGNASYNGTLPVGASTTFGMMVAGAPSGQLTLTCGR</sequence>
<dbReference type="Gene3D" id="2.60.40.290">
    <property type="match status" value="1"/>
</dbReference>
<evidence type="ECO:0000256" key="3">
    <source>
        <dbReference type="ARBA" id="ARBA00023326"/>
    </source>
</evidence>
<dbReference type="SUPFAM" id="SSF49265">
    <property type="entry name" value="Fibronectin type III"/>
    <property type="match status" value="1"/>
</dbReference>
<reference evidence="7" key="1">
    <citation type="journal article" date="2019" name="Int. J. Syst. Evol. Microbiol.">
        <title>The Global Catalogue of Microorganisms (GCM) 10K type strain sequencing project: providing services to taxonomists for standard genome sequencing and annotation.</title>
        <authorList>
            <consortium name="The Broad Institute Genomics Platform"/>
            <consortium name="The Broad Institute Genome Sequencing Center for Infectious Disease"/>
            <person name="Wu L."/>
            <person name="Ma J."/>
        </authorList>
    </citation>
    <scope>NUCLEOTIDE SEQUENCE [LARGE SCALE GENOMIC DNA]</scope>
    <source>
        <strain evidence="7">XZYJT-10</strain>
    </source>
</reference>
<keyword evidence="4" id="KW-0732">Signal</keyword>
<dbReference type="CDD" id="cd00063">
    <property type="entry name" value="FN3"/>
    <property type="match status" value="1"/>
</dbReference>
<dbReference type="Proteomes" id="UP001596548">
    <property type="component" value="Unassembled WGS sequence"/>
</dbReference>
<accession>A0ABW2HN27</accession>
<dbReference type="EMBL" id="JBHTBJ010000006">
    <property type="protein sequence ID" value="MFC7274492.1"/>
    <property type="molecule type" value="Genomic_DNA"/>
</dbReference>
<keyword evidence="3" id="KW-0624">Polysaccharide degradation</keyword>
<dbReference type="SMART" id="SM00637">
    <property type="entry name" value="CBD_II"/>
    <property type="match status" value="1"/>
</dbReference>
<evidence type="ECO:0000259" key="5">
    <source>
        <dbReference type="PROSITE" id="PS51173"/>
    </source>
</evidence>
<dbReference type="InterPro" id="IPR003961">
    <property type="entry name" value="FN3_dom"/>
</dbReference>
<feature type="domain" description="CBM2" evidence="5">
    <location>
        <begin position="136"/>
        <end position="238"/>
    </location>
</feature>
<keyword evidence="7" id="KW-1185">Reference proteome</keyword>
<feature type="chain" id="PRO_5045339059" evidence="4">
    <location>
        <begin position="30"/>
        <end position="238"/>
    </location>
</feature>
<evidence type="ECO:0000313" key="7">
    <source>
        <dbReference type="Proteomes" id="UP001596548"/>
    </source>
</evidence>
<dbReference type="InterPro" id="IPR036116">
    <property type="entry name" value="FN3_sf"/>
</dbReference>
<dbReference type="InterPro" id="IPR001919">
    <property type="entry name" value="CBD2"/>
</dbReference>
<protein>
    <submittedName>
        <fullName evidence="6">Cellulose binding domain-containing protein</fullName>
    </submittedName>
</protein>
<dbReference type="InterPro" id="IPR008965">
    <property type="entry name" value="CBM2/CBM3_carb-bd_dom_sf"/>
</dbReference>
<evidence type="ECO:0000256" key="4">
    <source>
        <dbReference type="SAM" id="SignalP"/>
    </source>
</evidence>
<proteinExistence type="predicted"/>
<dbReference type="SUPFAM" id="SSF49384">
    <property type="entry name" value="Carbohydrate-binding domain"/>
    <property type="match status" value="1"/>
</dbReference>
<organism evidence="6 7">
    <name type="scientific">Paractinoplanes rhizophilus</name>
    <dbReference type="NCBI Taxonomy" id="1416877"/>
    <lineage>
        <taxon>Bacteria</taxon>
        <taxon>Bacillati</taxon>
        <taxon>Actinomycetota</taxon>
        <taxon>Actinomycetes</taxon>
        <taxon>Micromonosporales</taxon>
        <taxon>Micromonosporaceae</taxon>
        <taxon>Paractinoplanes</taxon>
    </lineage>
</organism>